<feature type="domain" description="C2H2-type" evidence="2">
    <location>
        <begin position="5"/>
        <end position="33"/>
    </location>
</feature>
<keyword evidence="1" id="KW-0479">Metal-binding</keyword>
<sequence>MDPIHACKHCDRVFNRKDTLNRHIRTVHDKVKHLCEIWDAKFNTTHAKTRHINRIHSEDDATVQNVLRRFLLPA</sequence>
<keyword evidence="4" id="KW-1185">Reference proteome</keyword>
<dbReference type="PROSITE" id="PS00028">
    <property type="entry name" value="ZINC_FINGER_C2H2_1"/>
    <property type="match status" value="1"/>
</dbReference>
<dbReference type="SUPFAM" id="SSF57667">
    <property type="entry name" value="beta-beta-alpha zinc fingers"/>
    <property type="match status" value="1"/>
</dbReference>
<name>A0A6G0YGA2_APHCR</name>
<dbReference type="PROSITE" id="PS50157">
    <property type="entry name" value="ZINC_FINGER_C2H2_2"/>
    <property type="match status" value="1"/>
</dbReference>
<gene>
    <name evidence="3" type="ORF">FWK35_00025234</name>
</gene>
<dbReference type="InterPro" id="IPR013087">
    <property type="entry name" value="Znf_C2H2_type"/>
</dbReference>
<dbReference type="InterPro" id="IPR036236">
    <property type="entry name" value="Znf_C2H2_sf"/>
</dbReference>
<dbReference type="GO" id="GO:0008270">
    <property type="term" value="F:zinc ion binding"/>
    <property type="evidence" value="ECO:0007669"/>
    <property type="project" value="UniProtKB-KW"/>
</dbReference>
<organism evidence="3 4">
    <name type="scientific">Aphis craccivora</name>
    <name type="common">Cowpea aphid</name>
    <dbReference type="NCBI Taxonomy" id="307492"/>
    <lineage>
        <taxon>Eukaryota</taxon>
        <taxon>Metazoa</taxon>
        <taxon>Ecdysozoa</taxon>
        <taxon>Arthropoda</taxon>
        <taxon>Hexapoda</taxon>
        <taxon>Insecta</taxon>
        <taxon>Pterygota</taxon>
        <taxon>Neoptera</taxon>
        <taxon>Paraneoptera</taxon>
        <taxon>Hemiptera</taxon>
        <taxon>Sternorrhyncha</taxon>
        <taxon>Aphidomorpha</taxon>
        <taxon>Aphidoidea</taxon>
        <taxon>Aphididae</taxon>
        <taxon>Aphidini</taxon>
        <taxon>Aphis</taxon>
        <taxon>Aphis</taxon>
    </lineage>
</organism>
<dbReference type="SMART" id="SM00355">
    <property type="entry name" value="ZnF_C2H2"/>
    <property type="match status" value="2"/>
</dbReference>
<dbReference type="Pfam" id="PF00096">
    <property type="entry name" value="zf-C2H2"/>
    <property type="match status" value="1"/>
</dbReference>
<keyword evidence="1" id="KW-0863">Zinc-finger</keyword>
<dbReference type="OrthoDB" id="6611173at2759"/>
<keyword evidence="1" id="KW-0862">Zinc</keyword>
<comment type="caution">
    <text evidence="3">The sequence shown here is derived from an EMBL/GenBank/DDBJ whole genome shotgun (WGS) entry which is preliminary data.</text>
</comment>
<evidence type="ECO:0000259" key="2">
    <source>
        <dbReference type="PROSITE" id="PS50157"/>
    </source>
</evidence>
<dbReference type="AlphaFoldDB" id="A0A6G0YGA2"/>
<dbReference type="EMBL" id="VUJU01004238">
    <property type="protein sequence ID" value="KAF0755082.1"/>
    <property type="molecule type" value="Genomic_DNA"/>
</dbReference>
<evidence type="ECO:0000256" key="1">
    <source>
        <dbReference type="PROSITE-ProRule" id="PRU00042"/>
    </source>
</evidence>
<reference evidence="3 4" key="1">
    <citation type="submission" date="2019-08" db="EMBL/GenBank/DDBJ databases">
        <title>Whole genome of Aphis craccivora.</title>
        <authorList>
            <person name="Voronova N.V."/>
            <person name="Shulinski R.S."/>
            <person name="Bandarenka Y.V."/>
            <person name="Zhorov D.G."/>
            <person name="Warner D."/>
        </authorList>
    </citation>
    <scope>NUCLEOTIDE SEQUENCE [LARGE SCALE GENOMIC DNA]</scope>
    <source>
        <strain evidence="3">180601</strain>
        <tissue evidence="3">Whole Body</tissue>
    </source>
</reference>
<evidence type="ECO:0000313" key="3">
    <source>
        <dbReference type="EMBL" id="KAF0755082.1"/>
    </source>
</evidence>
<protein>
    <submittedName>
        <fullName evidence="3">Zinc finger protein 888-like</fullName>
    </submittedName>
</protein>
<dbReference type="Proteomes" id="UP000478052">
    <property type="component" value="Unassembled WGS sequence"/>
</dbReference>
<accession>A0A6G0YGA2</accession>
<proteinExistence type="predicted"/>
<dbReference type="Gene3D" id="3.30.160.60">
    <property type="entry name" value="Classic Zinc Finger"/>
    <property type="match status" value="1"/>
</dbReference>
<evidence type="ECO:0000313" key="4">
    <source>
        <dbReference type="Proteomes" id="UP000478052"/>
    </source>
</evidence>